<organism evidence="8">
    <name type="scientific">Zea mays</name>
    <name type="common">Maize</name>
    <dbReference type="NCBI Taxonomy" id="4577"/>
    <lineage>
        <taxon>Eukaryota</taxon>
        <taxon>Viridiplantae</taxon>
        <taxon>Streptophyta</taxon>
        <taxon>Embryophyta</taxon>
        <taxon>Tracheophyta</taxon>
        <taxon>Spermatophyta</taxon>
        <taxon>Magnoliopsida</taxon>
        <taxon>Liliopsida</taxon>
        <taxon>Poales</taxon>
        <taxon>Poaceae</taxon>
        <taxon>PACMAD clade</taxon>
        <taxon>Panicoideae</taxon>
        <taxon>Andropogonodae</taxon>
        <taxon>Andropogoneae</taxon>
        <taxon>Tripsacinae</taxon>
        <taxon>Zea</taxon>
    </lineage>
</organism>
<evidence type="ECO:0000256" key="4">
    <source>
        <dbReference type="ARBA" id="ARBA00022821"/>
    </source>
</evidence>
<name>A0A1D6PYH7_MAIZE</name>
<dbReference type="Pfam" id="PF03094">
    <property type="entry name" value="Mlo"/>
    <property type="match status" value="1"/>
</dbReference>
<evidence type="ECO:0000256" key="3">
    <source>
        <dbReference type="ARBA" id="ARBA00022692"/>
    </source>
</evidence>
<keyword evidence="6" id="KW-0472">Membrane</keyword>
<gene>
    <name evidence="8" type="ORF">ZEAMMB73_Zm00001d049879</name>
</gene>
<reference evidence="8" key="1">
    <citation type="submission" date="2015-12" db="EMBL/GenBank/DDBJ databases">
        <title>Update maize B73 reference genome by single molecule sequencing technologies.</title>
        <authorList>
            <consortium name="Maize Genome Sequencing Project"/>
            <person name="Ware D."/>
        </authorList>
    </citation>
    <scope>NUCLEOTIDE SEQUENCE</scope>
    <source>
        <tissue evidence="8">Seedling</tissue>
    </source>
</reference>
<proteinExistence type="inferred from homology"/>
<evidence type="ECO:0000256" key="2">
    <source>
        <dbReference type="ARBA" id="ARBA00006574"/>
    </source>
</evidence>
<dbReference type="InterPro" id="IPR044694">
    <property type="entry name" value="NUP214"/>
</dbReference>
<dbReference type="eggNOG" id="KOG2058">
    <property type="taxonomic scope" value="Eukaryota"/>
</dbReference>
<keyword evidence="5" id="KW-1133">Transmembrane helix</keyword>
<evidence type="ECO:0000256" key="7">
    <source>
        <dbReference type="ARBA" id="ARBA00023265"/>
    </source>
</evidence>
<sequence length="316" mass="35248">MCLEVPALVPAGSPNANKSKSRGNDPDDDMYLMDLDGNNLKPDSTSAELGTLNEALQELIKEISSGVRENDYLTDDGVFCSGVSKSSSSKFFGGNQRSHSTPKKLQEKFNVGVPETSRSHFAAVPTGTSSKRHAARKWKRSLSDPFRSRPHSAPELVSGCKGSPPVPVAPEARQTYMKGIVSQSSDNQYWDIWNRQKLSPEFEVKRQNILRANQRSHMSQQLEGNQHLPNPIHSALGAKIMWWLVCFIAQFGQSLVRADYLILRKGFIMVVEKSLLSVAVIPAFADGLYVYTLTRLTSKSWESQFFSLRDSFFLVM</sequence>
<accession>A0A1D6PYH7</accession>
<comment type="subcellular location">
    <subcellularLocation>
        <location evidence="1">Membrane</location>
        <topology evidence="1">Multi-pass membrane protein</topology>
    </subcellularLocation>
</comment>
<evidence type="ECO:0000256" key="6">
    <source>
        <dbReference type="ARBA" id="ARBA00023136"/>
    </source>
</evidence>
<dbReference type="GO" id="GO:0006405">
    <property type="term" value="P:RNA export from nucleus"/>
    <property type="evidence" value="ECO:0007669"/>
    <property type="project" value="InterPro"/>
</dbReference>
<dbReference type="GO" id="GO:0006952">
    <property type="term" value="P:defense response"/>
    <property type="evidence" value="ECO:0007669"/>
    <property type="project" value="UniProtKB-KW"/>
</dbReference>
<keyword evidence="7" id="KW-0568">Pathogenesis-related protein</keyword>
<evidence type="ECO:0000256" key="1">
    <source>
        <dbReference type="ARBA" id="ARBA00004141"/>
    </source>
</evidence>
<evidence type="ECO:0000313" key="8">
    <source>
        <dbReference type="EMBL" id="AQK51505.1"/>
    </source>
</evidence>
<dbReference type="PANTHER" id="PTHR34418:SF3">
    <property type="entry name" value="NUCLEAR PORE COMPLEX PROTEIN NUP214"/>
    <property type="match status" value="1"/>
</dbReference>
<keyword evidence="3" id="KW-0812">Transmembrane</keyword>
<dbReference type="GO" id="GO:0016020">
    <property type="term" value="C:membrane"/>
    <property type="evidence" value="ECO:0007669"/>
    <property type="project" value="UniProtKB-SubCell"/>
</dbReference>
<keyword evidence="4" id="KW-0611">Plant defense</keyword>
<dbReference type="ExpressionAtlas" id="A0A1D6PYH7">
    <property type="expression patterns" value="baseline"/>
</dbReference>
<dbReference type="InterPro" id="IPR004326">
    <property type="entry name" value="Mlo"/>
</dbReference>
<dbReference type="GO" id="GO:0017056">
    <property type="term" value="F:structural constituent of nuclear pore"/>
    <property type="evidence" value="ECO:0007669"/>
    <property type="project" value="InterPro"/>
</dbReference>
<dbReference type="EMBL" id="CM000780">
    <property type="protein sequence ID" value="AQK51505.1"/>
    <property type="molecule type" value="Genomic_DNA"/>
</dbReference>
<comment type="similarity">
    <text evidence="2">Belongs to the MLO family.</text>
</comment>
<evidence type="ECO:0000256" key="5">
    <source>
        <dbReference type="ARBA" id="ARBA00022989"/>
    </source>
</evidence>
<protein>
    <submittedName>
        <fullName evidence="8">Nuclear pore complex protein NUP214</fullName>
    </submittedName>
</protein>
<dbReference type="AlphaFoldDB" id="A0A1D6PYH7"/>
<dbReference type="PANTHER" id="PTHR34418">
    <property type="entry name" value="NUCLEAR PORE COMPLEX PROTEIN NUP214 ISOFORM X1"/>
    <property type="match status" value="1"/>
</dbReference>